<dbReference type="PANTHER" id="PTHR10778:SF13">
    <property type="entry name" value="ADENOSINE 3'-PHOSPHO 5'-PHOSPHOSULFATE TRANSPORTER 1"/>
    <property type="match status" value="1"/>
</dbReference>
<protein>
    <recommendedName>
        <fullName evidence="8">Sugar phosphate transporter domain-containing protein</fullName>
    </recommendedName>
</protein>
<dbReference type="AlphaFoldDB" id="A0A7S1L2A1"/>
<evidence type="ECO:0000256" key="6">
    <source>
        <dbReference type="SAM" id="Phobius"/>
    </source>
</evidence>
<feature type="transmembrane region" description="Helical" evidence="6">
    <location>
        <begin position="206"/>
        <end position="226"/>
    </location>
</feature>
<reference evidence="7" key="1">
    <citation type="submission" date="2021-01" db="EMBL/GenBank/DDBJ databases">
        <authorList>
            <person name="Corre E."/>
            <person name="Pelletier E."/>
            <person name="Niang G."/>
            <person name="Scheremetjew M."/>
            <person name="Finn R."/>
            <person name="Kale V."/>
            <person name="Holt S."/>
            <person name="Cochrane G."/>
            <person name="Meng A."/>
            <person name="Brown T."/>
            <person name="Cohen L."/>
        </authorList>
    </citation>
    <scope>NUCLEOTIDE SEQUENCE</scope>
    <source>
        <strain evidence="7">OF101</strain>
    </source>
</reference>
<dbReference type="PROSITE" id="PS51257">
    <property type="entry name" value="PROKAR_LIPOPROTEIN"/>
    <property type="match status" value="1"/>
</dbReference>
<feature type="transmembrane region" description="Helical" evidence="6">
    <location>
        <begin position="108"/>
        <end position="130"/>
    </location>
</feature>
<feature type="transmembrane region" description="Helical" evidence="6">
    <location>
        <begin position="12"/>
        <end position="35"/>
    </location>
</feature>
<accession>A0A7S1L2A1</accession>
<evidence type="ECO:0000256" key="3">
    <source>
        <dbReference type="ARBA" id="ARBA00022692"/>
    </source>
</evidence>
<feature type="transmembrane region" description="Helical" evidence="6">
    <location>
        <begin position="137"/>
        <end position="156"/>
    </location>
</feature>
<proteinExistence type="predicted"/>
<dbReference type="GO" id="GO:0000139">
    <property type="term" value="C:Golgi membrane"/>
    <property type="evidence" value="ECO:0007669"/>
    <property type="project" value="TreeGrafter"/>
</dbReference>
<dbReference type="EMBL" id="HBGE01005666">
    <property type="protein sequence ID" value="CAD9092456.1"/>
    <property type="molecule type" value="Transcribed_RNA"/>
</dbReference>
<feature type="transmembrane region" description="Helical" evidence="6">
    <location>
        <begin position="238"/>
        <end position="257"/>
    </location>
</feature>
<feature type="transmembrane region" description="Helical" evidence="6">
    <location>
        <begin position="55"/>
        <end position="75"/>
    </location>
</feature>
<dbReference type="InterPro" id="IPR013657">
    <property type="entry name" value="SCL35B1-4/HUT1"/>
</dbReference>
<dbReference type="GO" id="GO:0046964">
    <property type="term" value="F:3'-phosphoadenosine 5'-phosphosulfate transmembrane transporter activity"/>
    <property type="evidence" value="ECO:0007669"/>
    <property type="project" value="TreeGrafter"/>
</dbReference>
<evidence type="ECO:0000256" key="5">
    <source>
        <dbReference type="ARBA" id="ARBA00023136"/>
    </source>
</evidence>
<dbReference type="PANTHER" id="PTHR10778">
    <property type="entry name" value="SOLUTE CARRIER FAMILY 35 MEMBER B"/>
    <property type="match status" value="1"/>
</dbReference>
<gene>
    <name evidence="7" type="ORF">ACAT0790_LOCUS3458</name>
</gene>
<feature type="transmembrane region" description="Helical" evidence="6">
    <location>
        <begin position="168"/>
        <end position="185"/>
    </location>
</feature>
<keyword evidence="4 6" id="KW-1133">Transmembrane helix</keyword>
<keyword evidence="3 6" id="KW-0812">Transmembrane</keyword>
<name>A0A7S1L2A1_ALECA</name>
<evidence type="ECO:0000256" key="1">
    <source>
        <dbReference type="ARBA" id="ARBA00004141"/>
    </source>
</evidence>
<keyword evidence="2" id="KW-0813">Transport</keyword>
<organism evidence="7">
    <name type="scientific">Alexandrium catenella</name>
    <name type="common">Red tide dinoflagellate</name>
    <name type="synonym">Gonyaulax catenella</name>
    <dbReference type="NCBI Taxonomy" id="2925"/>
    <lineage>
        <taxon>Eukaryota</taxon>
        <taxon>Sar</taxon>
        <taxon>Alveolata</taxon>
        <taxon>Dinophyceae</taxon>
        <taxon>Gonyaulacales</taxon>
        <taxon>Pyrocystaceae</taxon>
        <taxon>Alexandrium</taxon>
    </lineage>
</organism>
<dbReference type="Pfam" id="PF08449">
    <property type="entry name" value="UAA"/>
    <property type="match status" value="1"/>
</dbReference>
<keyword evidence="5 6" id="KW-0472">Membrane</keyword>
<feature type="transmembrane region" description="Helical" evidence="6">
    <location>
        <begin position="264"/>
        <end position="288"/>
    </location>
</feature>
<evidence type="ECO:0008006" key="8">
    <source>
        <dbReference type="Google" id="ProtNLM"/>
    </source>
</evidence>
<sequence>MQDDRTRPPAQLPYGASCITYGCGVVGMLLLYGLWQERIMAYPYDGEYFAGSAFLVLYNRLFGVVFALVMTFVMAEELGCAAPLWKYVFISGTAVAASIMQYEALKYISFTVQMLGKSCKMVPVMLWGILISKKRYVIIDWITSIIVTAAVAEFLLTGQITSEHNQGTSTYGLLMLVGFVILDGFTSTFQEKLFRDHLTSKYNQMLYINMVSAGITLISMIVSGFTSESFSFCARHPSLVGDASLLSAAAVAAQWFIYSQVQDYGALVFAATMNIRQIVSILASYLAYGHRITAYQICGLAVIGAVLVLRSLVGICKDPQEGSPLLDGRALRHAKGKGFSAFLRQTRAGCCPWKP</sequence>
<feature type="transmembrane region" description="Helical" evidence="6">
    <location>
        <begin position="84"/>
        <end position="102"/>
    </location>
</feature>
<evidence type="ECO:0000256" key="4">
    <source>
        <dbReference type="ARBA" id="ARBA00022989"/>
    </source>
</evidence>
<evidence type="ECO:0000256" key="2">
    <source>
        <dbReference type="ARBA" id="ARBA00022448"/>
    </source>
</evidence>
<dbReference type="GO" id="GO:0005789">
    <property type="term" value="C:endoplasmic reticulum membrane"/>
    <property type="evidence" value="ECO:0007669"/>
    <property type="project" value="TreeGrafter"/>
</dbReference>
<feature type="transmembrane region" description="Helical" evidence="6">
    <location>
        <begin position="294"/>
        <end position="313"/>
    </location>
</feature>
<evidence type="ECO:0000313" key="7">
    <source>
        <dbReference type="EMBL" id="CAD9092456.1"/>
    </source>
</evidence>
<comment type="subcellular location">
    <subcellularLocation>
        <location evidence="1">Membrane</location>
        <topology evidence="1">Multi-pass membrane protein</topology>
    </subcellularLocation>
</comment>